<dbReference type="GO" id="GO:0061630">
    <property type="term" value="F:ubiquitin protein ligase activity"/>
    <property type="evidence" value="ECO:0007669"/>
    <property type="project" value="TreeGrafter"/>
</dbReference>
<dbReference type="AlphaFoldDB" id="A0A8X7CND2"/>
<keyword evidence="1" id="KW-0479">Metal-binding</keyword>
<keyword evidence="3" id="KW-0862">Zinc</keyword>
<evidence type="ECO:0000256" key="2">
    <source>
        <dbReference type="ARBA" id="ARBA00022771"/>
    </source>
</evidence>
<dbReference type="GO" id="GO:0008270">
    <property type="term" value="F:zinc ion binding"/>
    <property type="evidence" value="ECO:0007669"/>
    <property type="project" value="UniProtKB-KW"/>
</dbReference>
<keyword evidence="7" id="KW-1185">Reference proteome</keyword>
<evidence type="ECO:0000259" key="5">
    <source>
        <dbReference type="PROSITE" id="PS50089"/>
    </source>
</evidence>
<feature type="domain" description="RING-type" evidence="5">
    <location>
        <begin position="37"/>
        <end position="75"/>
    </location>
</feature>
<evidence type="ECO:0000256" key="4">
    <source>
        <dbReference type="PROSITE-ProRule" id="PRU00175"/>
    </source>
</evidence>
<gene>
    <name evidence="6" type="ORF">TNIN_81801</name>
</gene>
<accession>A0A8X7CND2</accession>
<dbReference type="PANTHER" id="PTHR45969:SF81">
    <property type="entry name" value="OS08G0157400 PROTEIN"/>
    <property type="match status" value="1"/>
</dbReference>
<dbReference type="SMART" id="SM00184">
    <property type="entry name" value="RING"/>
    <property type="match status" value="1"/>
</dbReference>
<dbReference type="SUPFAM" id="SSF57850">
    <property type="entry name" value="RING/U-box"/>
    <property type="match status" value="1"/>
</dbReference>
<evidence type="ECO:0000256" key="1">
    <source>
        <dbReference type="ARBA" id="ARBA00022723"/>
    </source>
</evidence>
<dbReference type="PANTHER" id="PTHR45969">
    <property type="entry name" value="RING ZINC FINGER PROTEIN-RELATED"/>
    <property type="match status" value="1"/>
</dbReference>
<dbReference type="InterPro" id="IPR013083">
    <property type="entry name" value="Znf_RING/FYVE/PHD"/>
</dbReference>
<dbReference type="Pfam" id="PF13639">
    <property type="entry name" value="zf-RING_2"/>
    <property type="match status" value="1"/>
</dbReference>
<evidence type="ECO:0000313" key="6">
    <source>
        <dbReference type="EMBL" id="GFY70177.1"/>
    </source>
</evidence>
<dbReference type="Gene3D" id="3.30.40.10">
    <property type="entry name" value="Zinc/RING finger domain, C3HC4 (zinc finger)"/>
    <property type="match status" value="1"/>
</dbReference>
<keyword evidence="2 4" id="KW-0863">Zinc-finger</keyword>
<organism evidence="6 7">
    <name type="scientific">Trichonephila inaurata madagascariensis</name>
    <dbReference type="NCBI Taxonomy" id="2747483"/>
    <lineage>
        <taxon>Eukaryota</taxon>
        <taxon>Metazoa</taxon>
        <taxon>Ecdysozoa</taxon>
        <taxon>Arthropoda</taxon>
        <taxon>Chelicerata</taxon>
        <taxon>Arachnida</taxon>
        <taxon>Araneae</taxon>
        <taxon>Araneomorphae</taxon>
        <taxon>Entelegynae</taxon>
        <taxon>Araneoidea</taxon>
        <taxon>Nephilidae</taxon>
        <taxon>Trichonephila</taxon>
        <taxon>Trichonephila inaurata</taxon>
    </lineage>
</organism>
<reference evidence="6" key="1">
    <citation type="submission" date="2020-08" db="EMBL/GenBank/DDBJ databases">
        <title>Multicomponent nature underlies the extraordinary mechanical properties of spider dragline silk.</title>
        <authorList>
            <person name="Kono N."/>
            <person name="Nakamura H."/>
            <person name="Mori M."/>
            <person name="Yoshida Y."/>
            <person name="Ohtoshi R."/>
            <person name="Malay A.D."/>
            <person name="Moran D.A.P."/>
            <person name="Tomita M."/>
            <person name="Numata K."/>
            <person name="Arakawa K."/>
        </authorList>
    </citation>
    <scope>NUCLEOTIDE SEQUENCE</scope>
</reference>
<dbReference type="PROSITE" id="PS50089">
    <property type="entry name" value="ZF_RING_2"/>
    <property type="match status" value="1"/>
</dbReference>
<name>A0A8X7CND2_9ARAC</name>
<protein>
    <recommendedName>
        <fullName evidence="5">RING-type domain-containing protein</fullName>
    </recommendedName>
</protein>
<dbReference type="OrthoDB" id="1714475at2759"/>
<dbReference type="Proteomes" id="UP000886998">
    <property type="component" value="Unassembled WGS sequence"/>
</dbReference>
<sequence>MVSNIDHLDSFGSSGVGFGVFWARKGPGSVFQVPDTCPICLSTMYWPEKTHCGHAFHIRCLLRHLDERNTCPLCRTPNPLRVPNP</sequence>
<dbReference type="InterPro" id="IPR001841">
    <property type="entry name" value="Znf_RING"/>
</dbReference>
<evidence type="ECO:0000313" key="7">
    <source>
        <dbReference type="Proteomes" id="UP000886998"/>
    </source>
</evidence>
<comment type="caution">
    <text evidence="6">The sequence shown here is derived from an EMBL/GenBank/DDBJ whole genome shotgun (WGS) entry which is preliminary data.</text>
</comment>
<dbReference type="GO" id="GO:0016567">
    <property type="term" value="P:protein ubiquitination"/>
    <property type="evidence" value="ECO:0007669"/>
    <property type="project" value="TreeGrafter"/>
</dbReference>
<dbReference type="EMBL" id="BMAV01018078">
    <property type="protein sequence ID" value="GFY70177.1"/>
    <property type="molecule type" value="Genomic_DNA"/>
</dbReference>
<evidence type="ECO:0000256" key="3">
    <source>
        <dbReference type="ARBA" id="ARBA00022833"/>
    </source>
</evidence>
<proteinExistence type="predicted"/>